<organism evidence="1 2">
    <name type="scientific">Gigaspora margarita</name>
    <dbReference type="NCBI Taxonomy" id="4874"/>
    <lineage>
        <taxon>Eukaryota</taxon>
        <taxon>Fungi</taxon>
        <taxon>Fungi incertae sedis</taxon>
        <taxon>Mucoromycota</taxon>
        <taxon>Glomeromycotina</taxon>
        <taxon>Glomeromycetes</taxon>
        <taxon>Diversisporales</taxon>
        <taxon>Gigasporaceae</taxon>
        <taxon>Gigaspora</taxon>
    </lineage>
</organism>
<accession>A0A8H3ZV51</accession>
<dbReference type="AlphaFoldDB" id="A0A8H3ZV51"/>
<sequence length="96" mass="11476">MKIKTTKTLHTRCNVCRSKHSTCKPSKENPDVCKYCFKKKLICVKYKPQYIEQEIVRLNQVVYEKDQEIKSLHKQLITFQLLKQQVESLFTIIELE</sequence>
<comment type="caution">
    <text evidence="1">The sequence shown here is derived from an EMBL/GenBank/DDBJ whole genome shotgun (WGS) entry which is preliminary data.</text>
</comment>
<dbReference type="EMBL" id="WTPW01003696">
    <property type="protein sequence ID" value="KAF0333981.1"/>
    <property type="molecule type" value="Genomic_DNA"/>
</dbReference>
<protein>
    <recommendedName>
        <fullName evidence="3">Zn(2)-C6 fungal-type domain-containing protein</fullName>
    </recommendedName>
</protein>
<dbReference type="Proteomes" id="UP000439903">
    <property type="component" value="Unassembled WGS sequence"/>
</dbReference>
<keyword evidence="2" id="KW-1185">Reference proteome</keyword>
<evidence type="ECO:0000313" key="2">
    <source>
        <dbReference type="Proteomes" id="UP000439903"/>
    </source>
</evidence>
<dbReference type="OrthoDB" id="10477603at2759"/>
<name>A0A8H3ZV51_GIGMA</name>
<proteinExistence type="predicted"/>
<gene>
    <name evidence="1" type="ORF">F8M41_016742</name>
</gene>
<reference evidence="1 2" key="1">
    <citation type="journal article" date="2019" name="Environ. Microbiol.">
        <title>At the nexus of three kingdoms: the genome of the mycorrhizal fungus Gigaspora margarita provides insights into plant, endobacterial and fungal interactions.</title>
        <authorList>
            <person name="Venice F."/>
            <person name="Ghignone S."/>
            <person name="Salvioli di Fossalunga A."/>
            <person name="Amselem J."/>
            <person name="Novero M."/>
            <person name="Xianan X."/>
            <person name="Sedzielewska Toro K."/>
            <person name="Morin E."/>
            <person name="Lipzen A."/>
            <person name="Grigoriev I.V."/>
            <person name="Henrissat B."/>
            <person name="Martin F.M."/>
            <person name="Bonfante P."/>
        </authorList>
    </citation>
    <scope>NUCLEOTIDE SEQUENCE [LARGE SCALE GENOMIC DNA]</scope>
    <source>
        <strain evidence="1 2">BEG34</strain>
    </source>
</reference>
<evidence type="ECO:0000313" key="1">
    <source>
        <dbReference type="EMBL" id="KAF0333981.1"/>
    </source>
</evidence>
<evidence type="ECO:0008006" key="3">
    <source>
        <dbReference type="Google" id="ProtNLM"/>
    </source>
</evidence>